<gene>
    <name evidence="2" type="ORF">BBBOND_0107250</name>
</gene>
<dbReference type="AlphaFoldDB" id="A0A061D0T5"/>
<keyword evidence="1" id="KW-0812">Transmembrane</keyword>
<dbReference type="OMA" id="WITAVHH"/>
<feature type="transmembrane region" description="Helical" evidence="1">
    <location>
        <begin position="83"/>
        <end position="106"/>
    </location>
</feature>
<proteinExistence type="predicted"/>
<feature type="transmembrane region" description="Helical" evidence="1">
    <location>
        <begin position="297"/>
        <end position="323"/>
    </location>
</feature>
<evidence type="ECO:0000313" key="3">
    <source>
        <dbReference type="Proteomes" id="UP000033188"/>
    </source>
</evidence>
<feature type="transmembrane region" description="Helical" evidence="1">
    <location>
        <begin position="179"/>
        <end position="203"/>
    </location>
</feature>
<keyword evidence="1" id="KW-0472">Membrane</keyword>
<accession>A0A061D0T5</accession>
<dbReference type="Proteomes" id="UP000033188">
    <property type="component" value="Chromosome 1"/>
</dbReference>
<dbReference type="InterPro" id="IPR036259">
    <property type="entry name" value="MFS_trans_sf"/>
</dbReference>
<dbReference type="RefSeq" id="XP_012766602.1">
    <property type="nucleotide sequence ID" value="XM_012911148.1"/>
</dbReference>
<feature type="transmembrane region" description="Helical" evidence="1">
    <location>
        <begin position="6"/>
        <end position="29"/>
    </location>
</feature>
<protein>
    <submittedName>
        <fullName evidence="2">Uncharacterized protein</fullName>
    </submittedName>
</protein>
<organism evidence="2 3">
    <name type="scientific">Babesia bigemina</name>
    <dbReference type="NCBI Taxonomy" id="5866"/>
    <lineage>
        <taxon>Eukaryota</taxon>
        <taxon>Sar</taxon>
        <taxon>Alveolata</taxon>
        <taxon>Apicomplexa</taxon>
        <taxon>Aconoidasida</taxon>
        <taxon>Piroplasmida</taxon>
        <taxon>Babesiidae</taxon>
        <taxon>Babesia</taxon>
    </lineage>
</organism>
<feature type="transmembrane region" description="Helical" evidence="1">
    <location>
        <begin position="329"/>
        <end position="350"/>
    </location>
</feature>
<name>A0A061D0T5_BABBI</name>
<evidence type="ECO:0000313" key="2">
    <source>
        <dbReference type="EMBL" id="CDR94416.1"/>
    </source>
</evidence>
<sequence>MEPFTVVEVLIWLVLISLAFPGVFLRALLRFYWWLNAIPEGSRKGHPNAMPVLNIVFLTDIVQSMLFPTVVDMCHIVMFNDRVFLSWITAVHHLGAAVGGVMAWVVSYLQLDRHFHNIPKFASVLLTAHMVYFLRVLRMDSMLSHIFWHGLYYVIYSFHQIAVFNTLVTSVGKRETGCYMTLSSAVAKLGNITGPAALIMVSTLDSTSFARLNAPFRLKNAEIAYMVVLALCVVRVVYTFELVSPLENRWKSALDDASSPILPPIEEKMALGQSLTNPESLDAAVEPVNKRHSVLPYVIFAMNVLSLIGAGLSIRFMFLYMILKFNMEYRLMWLANICIPIASTAALFVIDNQARRYGKLVTIFVSQTIGLMLLYAFTKVEDPKLVLVIYVLRATFQNTPAALKTTVMLKHSSDSANSYWLASEHVSRVLIFVSTIFGGHLSKYAGLEYCFLATVLFYGAAQLLLLPCVVLFPDV</sequence>
<dbReference type="PANTHER" id="PTHR23525">
    <property type="entry name" value="TRANSPORTER, PUTATIVE-RELATED"/>
    <property type="match status" value="1"/>
</dbReference>
<reference evidence="3" key="1">
    <citation type="journal article" date="2014" name="Nucleic Acids Res.">
        <title>The evolutionary dynamics of variant antigen genes in Babesia reveal a history of genomic innovation underlying host-parasite interaction.</title>
        <authorList>
            <person name="Jackson A.P."/>
            <person name="Otto T.D."/>
            <person name="Darby A."/>
            <person name="Ramaprasad A."/>
            <person name="Xia D."/>
            <person name="Echaide I.E."/>
            <person name="Farber M."/>
            <person name="Gahlot S."/>
            <person name="Gamble J."/>
            <person name="Gupta D."/>
            <person name="Gupta Y."/>
            <person name="Jackson L."/>
            <person name="Malandrin L."/>
            <person name="Malas T.B."/>
            <person name="Moussa E."/>
            <person name="Nair M."/>
            <person name="Reid A.J."/>
            <person name="Sanders M."/>
            <person name="Sharma J."/>
            <person name="Tracey A."/>
            <person name="Quail M.A."/>
            <person name="Weir W."/>
            <person name="Wastling J.M."/>
            <person name="Hall N."/>
            <person name="Willadsen P."/>
            <person name="Lingelbach K."/>
            <person name="Shiels B."/>
            <person name="Tait A."/>
            <person name="Berriman M."/>
            <person name="Allred D.R."/>
            <person name="Pain A."/>
        </authorList>
    </citation>
    <scope>NUCLEOTIDE SEQUENCE [LARGE SCALE GENOMIC DNA]</scope>
    <source>
        <strain evidence="3">Bond</strain>
    </source>
</reference>
<dbReference type="SUPFAM" id="SSF103473">
    <property type="entry name" value="MFS general substrate transporter"/>
    <property type="match status" value="1"/>
</dbReference>
<evidence type="ECO:0000256" key="1">
    <source>
        <dbReference type="SAM" id="Phobius"/>
    </source>
</evidence>
<dbReference type="EMBL" id="LK391707">
    <property type="protein sequence ID" value="CDR94416.1"/>
    <property type="molecule type" value="Genomic_DNA"/>
</dbReference>
<feature type="transmembrane region" description="Helical" evidence="1">
    <location>
        <begin position="118"/>
        <end position="134"/>
    </location>
</feature>
<dbReference type="PANTHER" id="PTHR23525:SF1">
    <property type="entry name" value="NODULIN-LIKE DOMAIN-CONTAINING PROTEIN"/>
    <property type="match status" value="1"/>
</dbReference>
<dbReference type="GeneID" id="24562957"/>
<feature type="transmembrane region" description="Helical" evidence="1">
    <location>
        <begin position="50"/>
        <end position="71"/>
    </location>
</feature>
<keyword evidence="1" id="KW-1133">Transmembrane helix</keyword>
<dbReference type="KEGG" id="bbig:BBBOND_0107250"/>
<keyword evidence="3" id="KW-1185">Reference proteome</keyword>
<feature type="transmembrane region" description="Helical" evidence="1">
    <location>
        <begin position="357"/>
        <end position="377"/>
    </location>
</feature>
<feature type="transmembrane region" description="Helical" evidence="1">
    <location>
        <begin position="449"/>
        <end position="472"/>
    </location>
</feature>
<feature type="transmembrane region" description="Helical" evidence="1">
    <location>
        <begin position="223"/>
        <end position="243"/>
    </location>
</feature>
<dbReference type="VEuPathDB" id="PiroplasmaDB:BBBOND_0107250"/>
<feature type="transmembrane region" description="Helical" evidence="1">
    <location>
        <begin position="146"/>
        <end position="167"/>
    </location>
</feature>
<dbReference type="OrthoDB" id="541403at2759"/>